<dbReference type="InterPro" id="IPR038765">
    <property type="entry name" value="Papain-like_cys_pep_sf"/>
</dbReference>
<gene>
    <name evidence="1" type="ORF">PLOB_00043192</name>
</gene>
<comment type="caution">
    <text evidence="1">The sequence shown here is derived from an EMBL/GenBank/DDBJ whole genome shotgun (WGS) entry which is preliminary data.</text>
</comment>
<sequence>MNKVKSLLQKTRKLTLFVWKSTRKYTPLSSEIHNYVKNRKGLHLNRNRSNCNSVRATPKLIRKRGKVYLSTKHQSTGYLGGTRYPNRLLSKNLPLCTCNYPFYSAYNSLNHRVNFGQFKVCTDIEKNPGPSVYVDATKTILAPYCQGNVTVFGENAGQQCVAMSLCALIYSKITKMTSVDDMTQIMIVGIQLYSSLSLLARQSMLMLTELPRMVTVFEQFFHLEYRDSYTCNIHNDPRIEEYHHCICHSQGTAFETLLALNYNSFILTVAIIGVGIYSIEPREYNVFDSHARDMYHNSHSEGTCVLLEIPSMHKSVQYFQTLHRNEDIYEPKGVHIA</sequence>
<dbReference type="Proteomes" id="UP001159405">
    <property type="component" value="Unassembled WGS sequence"/>
</dbReference>
<dbReference type="SUPFAM" id="SSF54001">
    <property type="entry name" value="Cysteine proteinases"/>
    <property type="match status" value="1"/>
</dbReference>
<accession>A0ABN8PFZ9</accession>
<dbReference type="Gene3D" id="3.90.70.120">
    <property type="match status" value="1"/>
</dbReference>
<evidence type="ECO:0000313" key="1">
    <source>
        <dbReference type="EMBL" id="CAH3143036.1"/>
    </source>
</evidence>
<keyword evidence="2" id="KW-1185">Reference proteome</keyword>
<evidence type="ECO:0000313" key="2">
    <source>
        <dbReference type="Proteomes" id="UP001159405"/>
    </source>
</evidence>
<organism evidence="1 2">
    <name type="scientific">Porites lobata</name>
    <dbReference type="NCBI Taxonomy" id="104759"/>
    <lineage>
        <taxon>Eukaryota</taxon>
        <taxon>Metazoa</taxon>
        <taxon>Cnidaria</taxon>
        <taxon>Anthozoa</taxon>
        <taxon>Hexacorallia</taxon>
        <taxon>Scleractinia</taxon>
        <taxon>Fungiina</taxon>
        <taxon>Poritidae</taxon>
        <taxon>Porites</taxon>
    </lineage>
</organism>
<evidence type="ECO:0008006" key="3">
    <source>
        <dbReference type="Google" id="ProtNLM"/>
    </source>
</evidence>
<proteinExistence type="predicted"/>
<feature type="non-terminal residue" evidence="1">
    <location>
        <position position="337"/>
    </location>
</feature>
<dbReference type="EMBL" id="CALNXK010000070">
    <property type="protein sequence ID" value="CAH3143036.1"/>
    <property type="molecule type" value="Genomic_DNA"/>
</dbReference>
<protein>
    <recommendedName>
        <fullName evidence="3">ATP-dependent DNA helicase PIF1</fullName>
    </recommendedName>
</protein>
<reference evidence="1 2" key="1">
    <citation type="submission" date="2022-05" db="EMBL/GenBank/DDBJ databases">
        <authorList>
            <consortium name="Genoscope - CEA"/>
            <person name="William W."/>
        </authorList>
    </citation>
    <scope>NUCLEOTIDE SEQUENCE [LARGE SCALE GENOMIC DNA]</scope>
</reference>
<name>A0ABN8PFZ9_9CNID</name>